<feature type="transmembrane region" description="Helical" evidence="1">
    <location>
        <begin position="64"/>
        <end position="86"/>
    </location>
</feature>
<reference evidence="2 4" key="1">
    <citation type="submission" date="2015-01" db="EMBL/GenBank/DDBJ databases">
        <title>Genome of Flavobacterium hibernum DSM 12611.</title>
        <authorList>
            <person name="Stropko S.J."/>
            <person name="Pipes S.E."/>
            <person name="Newman J.D."/>
        </authorList>
    </citation>
    <scope>NUCLEOTIDE SEQUENCE [LARGE SCALE GENOMIC DNA]</scope>
    <source>
        <strain evidence="2 4">DSM 12611</strain>
    </source>
</reference>
<dbReference type="EMBL" id="JPRK01000009">
    <property type="protein sequence ID" value="KIO52525.1"/>
    <property type="molecule type" value="Genomic_DNA"/>
</dbReference>
<feature type="transmembrane region" description="Helical" evidence="1">
    <location>
        <begin position="106"/>
        <end position="129"/>
    </location>
</feature>
<sequence length="140" mass="16376">MIFIFPYYTLVLSINSDFLYSIIPGWNTTIIPARLILNLIKLVILVVVGFYYSKLSKTNTEINLKYFTIHLALTIPAVVITKLNLYHFIPLNLSDPDFFLSQIRTVVYINMFSNILFLTGKVLFWIFYIKLQKTKITIKQ</sequence>
<organism evidence="2 4">
    <name type="scientific">Flavobacterium hibernum</name>
    <dbReference type="NCBI Taxonomy" id="37752"/>
    <lineage>
        <taxon>Bacteria</taxon>
        <taxon>Pseudomonadati</taxon>
        <taxon>Bacteroidota</taxon>
        <taxon>Flavobacteriia</taxon>
        <taxon>Flavobacteriales</taxon>
        <taxon>Flavobacteriaceae</taxon>
        <taxon>Flavobacterium</taxon>
    </lineage>
</organism>
<feature type="transmembrane region" description="Helical" evidence="1">
    <location>
        <begin position="35"/>
        <end position="52"/>
    </location>
</feature>
<dbReference type="Proteomes" id="UP000198302">
    <property type="component" value="Unassembled WGS sequence"/>
</dbReference>
<dbReference type="STRING" id="37752.IW18_11320"/>
<evidence type="ECO:0000313" key="3">
    <source>
        <dbReference type="EMBL" id="OXA89158.1"/>
    </source>
</evidence>
<keyword evidence="5" id="KW-1185">Reference proteome</keyword>
<name>A0A0D0EL53_9FLAO</name>
<proteinExistence type="predicted"/>
<accession>A0A0D0EL53</accession>
<comment type="caution">
    <text evidence="2">The sequence shown here is derived from an EMBL/GenBank/DDBJ whole genome shotgun (WGS) entry which is preliminary data.</text>
</comment>
<gene>
    <name evidence="3" type="ORF">B0A73_06155</name>
    <name evidence="2" type="ORF">IW18_11320</name>
</gene>
<dbReference type="EMBL" id="MUGX01000009">
    <property type="protein sequence ID" value="OXA89158.1"/>
    <property type="molecule type" value="Genomic_DNA"/>
</dbReference>
<evidence type="ECO:0000313" key="4">
    <source>
        <dbReference type="Proteomes" id="UP000032061"/>
    </source>
</evidence>
<evidence type="ECO:0000313" key="2">
    <source>
        <dbReference type="EMBL" id="KIO52525.1"/>
    </source>
</evidence>
<keyword evidence="1" id="KW-0472">Membrane</keyword>
<reference evidence="3 5" key="2">
    <citation type="submission" date="2016-11" db="EMBL/GenBank/DDBJ databases">
        <title>Whole genomes of Flavobacteriaceae.</title>
        <authorList>
            <person name="Stine C."/>
            <person name="Li C."/>
            <person name="Tadesse D."/>
        </authorList>
    </citation>
    <scope>NUCLEOTIDE SEQUENCE [LARGE SCALE GENOMIC DNA]</scope>
    <source>
        <strain evidence="3 5">ATCC 51468</strain>
    </source>
</reference>
<protein>
    <submittedName>
        <fullName evidence="2">Uncharacterized protein</fullName>
    </submittedName>
</protein>
<dbReference type="Proteomes" id="UP000032061">
    <property type="component" value="Unassembled WGS sequence"/>
</dbReference>
<keyword evidence="1" id="KW-1133">Transmembrane helix</keyword>
<evidence type="ECO:0000313" key="5">
    <source>
        <dbReference type="Proteomes" id="UP000198302"/>
    </source>
</evidence>
<dbReference type="AlphaFoldDB" id="A0A0D0EL53"/>
<evidence type="ECO:0000256" key="1">
    <source>
        <dbReference type="SAM" id="Phobius"/>
    </source>
</evidence>
<keyword evidence="1" id="KW-0812">Transmembrane</keyword>